<comment type="function">
    <text evidence="2 12">This enzyme scavenges exogenous and endogenous cytidine and 2'-deoxycytidine for UMP synthesis.</text>
</comment>
<evidence type="ECO:0000256" key="1">
    <source>
        <dbReference type="ARBA" id="ARBA00001947"/>
    </source>
</evidence>
<comment type="catalytic activity">
    <reaction evidence="12">
        <text>2'-deoxycytidine + H2O + H(+) = 2'-deoxyuridine + NH4(+)</text>
        <dbReference type="Rhea" id="RHEA:13433"/>
        <dbReference type="ChEBI" id="CHEBI:15377"/>
        <dbReference type="ChEBI" id="CHEBI:15378"/>
        <dbReference type="ChEBI" id="CHEBI:15698"/>
        <dbReference type="ChEBI" id="CHEBI:16450"/>
        <dbReference type="ChEBI" id="CHEBI:28938"/>
        <dbReference type="EC" id="3.5.4.5"/>
    </reaction>
</comment>
<dbReference type="PANTHER" id="PTHR11644">
    <property type="entry name" value="CYTIDINE DEAMINASE"/>
    <property type="match status" value="1"/>
</dbReference>
<evidence type="ECO:0000259" key="13">
    <source>
        <dbReference type="PROSITE" id="PS51747"/>
    </source>
</evidence>
<dbReference type="FunFam" id="3.40.140.10:FF:000008">
    <property type="entry name" value="Cytidine deaminase"/>
    <property type="match status" value="1"/>
</dbReference>
<dbReference type="CDD" id="cd01283">
    <property type="entry name" value="cytidine_deaminase"/>
    <property type="match status" value="1"/>
</dbReference>
<evidence type="ECO:0000256" key="3">
    <source>
        <dbReference type="ARBA" id="ARBA00006576"/>
    </source>
</evidence>
<accession>A0A0C9TMF4</accession>
<evidence type="ECO:0000256" key="7">
    <source>
        <dbReference type="ARBA" id="ARBA00022833"/>
    </source>
</evidence>
<gene>
    <name evidence="14" type="ORF">PAXINDRAFT_88802</name>
</gene>
<dbReference type="GO" id="GO:0072527">
    <property type="term" value="P:pyrimidine-containing compound metabolic process"/>
    <property type="evidence" value="ECO:0007669"/>
    <property type="project" value="UniProtKB-ARBA"/>
</dbReference>
<keyword evidence="15" id="KW-1185">Reference proteome</keyword>
<dbReference type="InterPro" id="IPR050202">
    <property type="entry name" value="Cyt/Deoxycyt_deaminase"/>
</dbReference>
<reference evidence="14 15" key="1">
    <citation type="submission" date="2014-06" db="EMBL/GenBank/DDBJ databases">
        <authorList>
            <consortium name="DOE Joint Genome Institute"/>
            <person name="Kuo A."/>
            <person name="Kohler A."/>
            <person name="Nagy L.G."/>
            <person name="Floudas D."/>
            <person name="Copeland A."/>
            <person name="Barry K.W."/>
            <person name="Cichocki N."/>
            <person name="Veneault-Fourrey C."/>
            <person name="LaButti K."/>
            <person name="Lindquist E.A."/>
            <person name="Lipzen A."/>
            <person name="Lundell T."/>
            <person name="Morin E."/>
            <person name="Murat C."/>
            <person name="Sun H."/>
            <person name="Tunlid A."/>
            <person name="Henrissat B."/>
            <person name="Grigoriev I.V."/>
            <person name="Hibbett D.S."/>
            <person name="Martin F."/>
            <person name="Nordberg H.P."/>
            <person name="Cantor M.N."/>
            <person name="Hua S.X."/>
        </authorList>
    </citation>
    <scope>NUCLEOTIDE SEQUENCE [LARGE SCALE GENOMIC DNA]</scope>
    <source>
        <strain evidence="14 15">ATCC 200175</strain>
    </source>
</reference>
<reference evidence="15" key="2">
    <citation type="submission" date="2015-01" db="EMBL/GenBank/DDBJ databases">
        <title>Evolutionary Origins and Diversification of the Mycorrhizal Mutualists.</title>
        <authorList>
            <consortium name="DOE Joint Genome Institute"/>
            <consortium name="Mycorrhizal Genomics Consortium"/>
            <person name="Kohler A."/>
            <person name="Kuo A."/>
            <person name="Nagy L.G."/>
            <person name="Floudas D."/>
            <person name="Copeland A."/>
            <person name="Barry K.W."/>
            <person name="Cichocki N."/>
            <person name="Veneault-Fourrey C."/>
            <person name="LaButti K."/>
            <person name="Lindquist E.A."/>
            <person name="Lipzen A."/>
            <person name="Lundell T."/>
            <person name="Morin E."/>
            <person name="Murat C."/>
            <person name="Riley R."/>
            <person name="Ohm R."/>
            <person name="Sun H."/>
            <person name="Tunlid A."/>
            <person name="Henrissat B."/>
            <person name="Grigoriev I.V."/>
            <person name="Hibbett D.S."/>
            <person name="Martin F."/>
        </authorList>
    </citation>
    <scope>NUCLEOTIDE SEQUENCE [LARGE SCALE GENOMIC DNA]</scope>
    <source>
        <strain evidence="15">ATCC 200175</strain>
    </source>
</reference>
<keyword evidence="6 12" id="KW-0378">Hydrolase</keyword>
<evidence type="ECO:0000256" key="9">
    <source>
        <dbReference type="ARBA" id="ARBA00049558"/>
    </source>
</evidence>
<feature type="binding site" evidence="11">
    <location>
        <position position="97"/>
    </location>
    <ligand>
        <name>Zn(2+)</name>
        <dbReference type="ChEBI" id="CHEBI:29105"/>
        <note>catalytic</note>
    </ligand>
</feature>
<dbReference type="EC" id="3.5.4.5" evidence="4 12"/>
<dbReference type="InterPro" id="IPR002125">
    <property type="entry name" value="CMP_dCMP_dom"/>
</dbReference>
<dbReference type="SUPFAM" id="SSF53927">
    <property type="entry name" value="Cytidine deaminase-like"/>
    <property type="match status" value="1"/>
</dbReference>
<dbReference type="Gene3D" id="3.40.140.10">
    <property type="entry name" value="Cytidine Deaminase, domain 2"/>
    <property type="match status" value="1"/>
</dbReference>
<organism evidence="14 15">
    <name type="scientific">Paxillus involutus ATCC 200175</name>
    <dbReference type="NCBI Taxonomy" id="664439"/>
    <lineage>
        <taxon>Eukaryota</taxon>
        <taxon>Fungi</taxon>
        <taxon>Dikarya</taxon>
        <taxon>Basidiomycota</taxon>
        <taxon>Agaricomycotina</taxon>
        <taxon>Agaricomycetes</taxon>
        <taxon>Agaricomycetidae</taxon>
        <taxon>Boletales</taxon>
        <taxon>Paxilineae</taxon>
        <taxon>Paxillaceae</taxon>
        <taxon>Paxillus</taxon>
    </lineage>
</organism>
<dbReference type="NCBIfam" id="NF004064">
    <property type="entry name" value="PRK05578.1"/>
    <property type="match status" value="1"/>
</dbReference>
<name>A0A0C9TMF4_PAXIN</name>
<evidence type="ECO:0000256" key="4">
    <source>
        <dbReference type="ARBA" id="ARBA00012783"/>
    </source>
</evidence>
<keyword evidence="7 11" id="KW-0862">Zinc</keyword>
<dbReference type="GO" id="GO:0008270">
    <property type="term" value="F:zinc ion binding"/>
    <property type="evidence" value="ECO:0007669"/>
    <property type="project" value="UniProtKB-UniRule"/>
</dbReference>
<evidence type="ECO:0000256" key="6">
    <source>
        <dbReference type="ARBA" id="ARBA00022801"/>
    </source>
</evidence>
<comment type="cofactor">
    <cofactor evidence="1 11 12">
        <name>Zn(2+)</name>
        <dbReference type="ChEBI" id="CHEBI:29105"/>
    </cofactor>
</comment>
<feature type="domain" description="CMP/dCMP-type deaminase" evidence="13">
    <location>
        <begin position="9"/>
        <end position="149"/>
    </location>
</feature>
<dbReference type="AlphaFoldDB" id="A0A0C9TMF4"/>
<feature type="binding site" evidence="11">
    <location>
        <position position="61"/>
    </location>
    <ligand>
        <name>Zn(2+)</name>
        <dbReference type="ChEBI" id="CHEBI:29105"/>
        <note>catalytic</note>
    </ligand>
</feature>
<proteinExistence type="inferred from homology"/>
<evidence type="ECO:0000256" key="5">
    <source>
        <dbReference type="ARBA" id="ARBA00022723"/>
    </source>
</evidence>
<dbReference type="InterPro" id="IPR006262">
    <property type="entry name" value="Cyt_deam_tetra"/>
</dbReference>
<dbReference type="PANTHER" id="PTHR11644:SF2">
    <property type="entry name" value="CYTIDINE DEAMINASE"/>
    <property type="match status" value="1"/>
</dbReference>
<dbReference type="GO" id="GO:0005829">
    <property type="term" value="C:cytosol"/>
    <property type="evidence" value="ECO:0007669"/>
    <property type="project" value="TreeGrafter"/>
</dbReference>
<keyword evidence="5 11" id="KW-0479">Metal-binding</keyword>
<dbReference type="Pfam" id="PF00383">
    <property type="entry name" value="dCMP_cyt_deam_1"/>
    <property type="match status" value="1"/>
</dbReference>
<evidence type="ECO:0000256" key="8">
    <source>
        <dbReference type="ARBA" id="ARBA00032005"/>
    </source>
</evidence>
<dbReference type="OrthoDB" id="414540at2759"/>
<dbReference type="PROSITE" id="PS51747">
    <property type="entry name" value="CYT_DCMP_DEAMINASES_2"/>
    <property type="match status" value="1"/>
</dbReference>
<dbReference type="NCBIfam" id="TIGR01354">
    <property type="entry name" value="cyt_deam_tetra"/>
    <property type="match status" value="1"/>
</dbReference>
<comment type="catalytic activity">
    <reaction evidence="9 12">
        <text>cytidine + H2O + H(+) = uridine + NH4(+)</text>
        <dbReference type="Rhea" id="RHEA:16069"/>
        <dbReference type="ChEBI" id="CHEBI:15377"/>
        <dbReference type="ChEBI" id="CHEBI:15378"/>
        <dbReference type="ChEBI" id="CHEBI:16704"/>
        <dbReference type="ChEBI" id="CHEBI:17562"/>
        <dbReference type="ChEBI" id="CHEBI:28938"/>
        <dbReference type="EC" id="3.5.4.5"/>
    </reaction>
</comment>
<dbReference type="HOGENOM" id="CLU_097262_2_1_1"/>
<evidence type="ECO:0000256" key="2">
    <source>
        <dbReference type="ARBA" id="ARBA00003949"/>
    </source>
</evidence>
<dbReference type="EMBL" id="KN819613">
    <property type="protein sequence ID" value="KIJ08476.1"/>
    <property type="molecule type" value="Genomic_DNA"/>
</dbReference>
<dbReference type="Proteomes" id="UP000053647">
    <property type="component" value="Unassembled WGS sequence"/>
</dbReference>
<evidence type="ECO:0000256" key="10">
    <source>
        <dbReference type="PIRSR" id="PIRSR606262-1"/>
    </source>
</evidence>
<evidence type="ECO:0000256" key="12">
    <source>
        <dbReference type="RuleBase" id="RU364006"/>
    </source>
</evidence>
<feature type="active site" description="Proton donor" evidence="10">
    <location>
        <position position="63"/>
    </location>
</feature>
<evidence type="ECO:0000313" key="15">
    <source>
        <dbReference type="Proteomes" id="UP000053647"/>
    </source>
</evidence>
<protein>
    <recommendedName>
        <fullName evidence="4 12">Cytidine deaminase</fullName>
        <ecNumber evidence="4 12">3.5.4.5</ecNumber>
    </recommendedName>
    <alternativeName>
        <fullName evidence="8 12">Cytidine aminohydrolase</fullName>
    </alternativeName>
</protein>
<dbReference type="GO" id="GO:0004126">
    <property type="term" value="F:cytidine deaminase activity"/>
    <property type="evidence" value="ECO:0007669"/>
    <property type="project" value="UniProtKB-UniRule"/>
</dbReference>
<dbReference type="InterPro" id="IPR016193">
    <property type="entry name" value="Cytidine_deaminase-like"/>
</dbReference>
<evidence type="ECO:0000313" key="14">
    <source>
        <dbReference type="EMBL" id="KIJ08476.1"/>
    </source>
</evidence>
<comment type="similarity">
    <text evidence="3 12">Belongs to the cytidine and deoxycytidylate deaminase family.</text>
</comment>
<evidence type="ECO:0000256" key="11">
    <source>
        <dbReference type="PIRSR" id="PIRSR606262-3"/>
    </source>
</evidence>
<sequence length="165" mass="17491">MPSDSSPSSDRQRLIQGAIQAKQYAYSRYSNFRVGAALLSEDGTIITGASIDNACYSATICAERTAIFKAVSENIKTFKGLAVTSDVLSPISPRGLCREVIREFCAQEMPVLLIPAGYPKQSDNGLEVEDGGIVTLTIGQLLPHSPGPGCLEQANSSGPCVRPKA</sequence>
<dbReference type="GO" id="GO:0055086">
    <property type="term" value="P:nucleobase-containing small molecule metabolic process"/>
    <property type="evidence" value="ECO:0007669"/>
    <property type="project" value="UniProtKB-ARBA"/>
</dbReference>